<protein>
    <submittedName>
        <fullName evidence="2">Uncharacterized protein</fullName>
    </submittedName>
</protein>
<dbReference type="AlphaFoldDB" id="A0A0F9SWM4"/>
<evidence type="ECO:0000256" key="1">
    <source>
        <dbReference type="SAM" id="Phobius"/>
    </source>
</evidence>
<feature type="transmembrane region" description="Helical" evidence="1">
    <location>
        <begin position="29"/>
        <end position="48"/>
    </location>
</feature>
<gene>
    <name evidence="2" type="ORF">LCGC14_0423170</name>
</gene>
<dbReference type="EMBL" id="LAZR01000387">
    <property type="protein sequence ID" value="KKN71274.1"/>
    <property type="molecule type" value="Genomic_DNA"/>
</dbReference>
<keyword evidence="1" id="KW-0472">Membrane</keyword>
<accession>A0A0F9SWM4</accession>
<keyword evidence="1" id="KW-1133">Transmembrane helix</keyword>
<proteinExistence type="predicted"/>
<comment type="caution">
    <text evidence="2">The sequence shown here is derived from an EMBL/GenBank/DDBJ whole genome shotgun (WGS) entry which is preliminary data.</text>
</comment>
<organism evidence="2">
    <name type="scientific">marine sediment metagenome</name>
    <dbReference type="NCBI Taxonomy" id="412755"/>
    <lineage>
        <taxon>unclassified sequences</taxon>
        <taxon>metagenomes</taxon>
        <taxon>ecological metagenomes</taxon>
    </lineage>
</organism>
<reference evidence="2" key="1">
    <citation type="journal article" date="2015" name="Nature">
        <title>Complex archaea that bridge the gap between prokaryotes and eukaryotes.</title>
        <authorList>
            <person name="Spang A."/>
            <person name="Saw J.H."/>
            <person name="Jorgensen S.L."/>
            <person name="Zaremba-Niedzwiedzka K."/>
            <person name="Martijn J."/>
            <person name="Lind A.E."/>
            <person name="van Eijk R."/>
            <person name="Schleper C."/>
            <person name="Guy L."/>
            <person name="Ettema T.J."/>
        </authorList>
    </citation>
    <scope>NUCLEOTIDE SEQUENCE</scope>
</reference>
<keyword evidence="1" id="KW-0812">Transmembrane</keyword>
<evidence type="ECO:0000313" key="2">
    <source>
        <dbReference type="EMBL" id="KKN71274.1"/>
    </source>
</evidence>
<sequence>MNDHDLLIQMNERLGNLCTHFTNHIRHHWAVTIPLLVIIAGLVIALLVK</sequence>
<name>A0A0F9SWM4_9ZZZZ</name>